<feature type="compositionally biased region" description="Acidic residues" evidence="1">
    <location>
        <begin position="246"/>
        <end position="275"/>
    </location>
</feature>
<dbReference type="Proteomes" id="UP000075901">
    <property type="component" value="Unassembled WGS sequence"/>
</dbReference>
<feature type="region of interest" description="Disordered" evidence="1">
    <location>
        <begin position="107"/>
        <end position="414"/>
    </location>
</feature>
<sequence length="431" mass="48055">MFVVVEDLRNYELKGASPRAATAVNASPKMAELEKKINSVDASPKYENMDSDSVPQNDTSMSASKVKINDSTTSMIAVEDGECTQGAITVNDVSGIEVLDSSVKDTTNTTVMEANDTVNEGDRTADQSLSEGKKMSNSWSQSVRRSATKGIDEYSIRKQEEQERLEEEKATLQKVGLDSSLKTRSPVTKQQSAELKEEEEEDSADEDEAEEEDAPQRNEFVNDEALEMEDYQSCDSIDSELRKDMEENEIPDQGEDLGSEDTDENDEPDDYEDGNDSWLVSDGEEIEPIEEDELLQSTNDEESPTAAAAADDSVGSKSKQPKKATRRRRILDPVDDSDEEENATIPAKSPKRNIADVRRSVTPAMKGENENLTPTKKSVASEVGGKEYTKRQNNSEENIRRWSGNGKQFGRTDNSYRWKKITVSDYWKEVD</sequence>
<keyword evidence="3" id="KW-1185">Reference proteome</keyword>
<dbReference type="AlphaFoldDB" id="A0A182SNX0"/>
<feature type="compositionally biased region" description="Polar residues" evidence="1">
    <location>
        <begin position="51"/>
        <end position="66"/>
    </location>
</feature>
<evidence type="ECO:0000256" key="1">
    <source>
        <dbReference type="SAM" id="MobiDB-lite"/>
    </source>
</evidence>
<feature type="compositionally biased region" description="Acidic residues" evidence="1">
    <location>
        <begin position="196"/>
        <end position="213"/>
    </location>
</feature>
<reference evidence="2" key="2">
    <citation type="submission" date="2020-05" db="UniProtKB">
        <authorList>
            <consortium name="EnsemblMetazoa"/>
        </authorList>
    </citation>
    <scope>IDENTIFICATION</scope>
    <source>
        <strain evidence="2">maculatus3</strain>
    </source>
</reference>
<reference evidence="3" key="1">
    <citation type="submission" date="2013-09" db="EMBL/GenBank/DDBJ databases">
        <title>The Genome Sequence of Anopheles maculatus species B.</title>
        <authorList>
            <consortium name="The Broad Institute Genomics Platform"/>
            <person name="Neafsey D.E."/>
            <person name="Besansky N."/>
            <person name="Howell P."/>
            <person name="Walton C."/>
            <person name="Young S.K."/>
            <person name="Zeng Q."/>
            <person name="Gargeya S."/>
            <person name="Fitzgerald M."/>
            <person name="Haas B."/>
            <person name="Abouelleil A."/>
            <person name="Allen A.W."/>
            <person name="Alvarado L."/>
            <person name="Arachchi H.M."/>
            <person name="Berlin A.M."/>
            <person name="Chapman S.B."/>
            <person name="Gainer-Dewar J."/>
            <person name="Goldberg J."/>
            <person name="Griggs A."/>
            <person name="Gujja S."/>
            <person name="Hansen M."/>
            <person name="Howarth C."/>
            <person name="Imamovic A."/>
            <person name="Ireland A."/>
            <person name="Larimer J."/>
            <person name="McCowan C."/>
            <person name="Murphy C."/>
            <person name="Pearson M."/>
            <person name="Poon T.W."/>
            <person name="Priest M."/>
            <person name="Roberts A."/>
            <person name="Saif S."/>
            <person name="Shea T."/>
            <person name="Sisk P."/>
            <person name="Sykes S."/>
            <person name="Wortman J."/>
            <person name="Nusbaum C."/>
            <person name="Birren B."/>
        </authorList>
    </citation>
    <scope>NUCLEOTIDE SEQUENCE [LARGE SCALE GENOMIC DNA]</scope>
    <source>
        <strain evidence="3">maculatus3</strain>
    </source>
</reference>
<dbReference type="EnsemblMetazoa" id="AMAM010504-RA">
    <property type="protein sequence ID" value="AMAM010504-PA"/>
    <property type="gene ID" value="AMAM010504"/>
</dbReference>
<protein>
    <submittedName>
        <fullName evidence="2">Uncharacterized protein</fullName>
    </submittedName>
</protein>
<evidence type="ECO:0000313" key="2">
    <source>
        <dbReference type="EnsemblMetazoa" id="AMAM010504-PA"/>
    </source>
</evidence>
<evidence type="ECO:0000313" key="3">
    <source>
        <dbReference type="Proteomes" id="UP000075901"/>
    </source>
</evidence>
<feature type="compositionally biased region" description="Acidic residues" evidence="1">
    <location>
        <begin position="282"/>
        <end position="303"/>
    </location>
</feature>
<feature type="compositionally biased region" description="Polar residues" evidence="1">
    <location>
        <begin position="107"/>
        <end position="118"/>
    </location>
</feature>
<proteinExistence type="predicted"/>
<feature type="compositionally biased region" description="Basic and acidic residues" evidence="1">
    <location>
        <begin position="150"/>
        <end position="171"/>
    </location>
</feature>
<accession>A0A182SNX0</accession>
<feature type="compositionally biased region" description="Basic and acidic residues" evidence="1">
    <location>
        <begin position="384"/>
        <end position="400"/>
    </location>
</feature>
<feature type="compositionally biased region" description="Polar residues" evidence="1">
    <location>
        <begin position="180"/>
        <end position="192"/>
    </location>
</feature>
<feature type="compositionally biased region" description="Acidic residues" evidence="1">
    <location>
        <begin position="333"/>
        <end position="342"/>
    </location>
</feature>
<organism evidence="2 3">
    <name type="scientific">Anopheles maculatus</name>
    <dbReference type="NCBI Taxonomy" id="74869"/>
    <lineage>
        <taxon>Eukaryota</taxon>
        <taxon>Metazoa</taxon>
        <taxon>Ecdysozoa</taxon>
        <taxon>Arthropoda</taxon>
        <taxon>Hexapoda</taxon>
        <taxon>Insecta</taxon>
        <taxon>Pterygota</taxon>
        <taxon>Neoptera</taxon>
        <taxon>Endopterygota</taxon>
        <taxon>Diptera</taxon>
        <taxon>Nematocera</taxon>
        <taxon>Culicoidea</taxon>
        <taxon>Culicidae</taxon>
        <taxon>Anophelinae</taxon>
        <taxon>Anopheles</taxon>
        <taxon>Anopheles maculatus group</taxon>
    </lineage>
</organism>
<dbReference type="VEuPathDB" id="VectorBase:AMAM010504"/>
<feature type="region of interest" description="Disordered" evidence="1">
    <location>
        <begin position="41"/>
        <end position="66"/>
    </location>
</feature>
<name>A0A182SNX0_9DIPT</name>
<feature type="compositionally biased region" description="Polar residues" evidence="1">
    <location>
        <begin position="126"/>
        <end position="145"/>
    </location>
</feature>
<feature type="compositionally biased region" description="Basic residues" evidence="1">
    <location>
        <begin position="319"/>
        <end position="329"/>
    </location>
</feature>
<feature type="compositionally biased region" description="Acidic residues" evidence="1">
    <location>
        <begin position="221"/>
        <end position="232"/>
    </location>
</feature>